<dbReference type="OrthoDB" id="9762169at2"/>
<keyword evidence="10" id="KW-1133">Transmembrane helix</keyword>
<organism evidence="13 14">
    <name type="scientific">Glycomyces terrestris</name>
    <dbReference type="NCBI Taxonomy" id="2493553"/>
    <lineage>
        <taxon>Bacteria</taxon>
        <taxon>Bacillati</taxon>
        <taxon>Actinomycetota</taxon>
        <taxon>Actinomycetes</taxon>
        <taxon>Glycomycetales</taxon>
        <taxon>Glycomycetaceae</taxon>
        <taxon>Glycomyces</taxon>
    </lineage>
</organism>
<dbReference type="PROSITE" id="PS50011">
    <property type="entry name" value="PROTEIN_KINASE_DOM"/>
    <property type="match status" value="1"/>
</dbReference>
<dbReference type="AlphaFoldDB" id="A0A426V599"/>
<evidence type="ECO:0000256" key="2">
    <source>
        <dbReference type="ARBA" id="ARBA00022527"/>
    </source>
</evidence>
<comment type="caution">
    <text evidence="13">The sequence shown here is derived from an EMBL/GenBank/DDBJ whole genome shotgun (WGS) entry which is preliminary data.</text>
</comment>
<dbReference type="Gene3D" id="3.30.200.20">
    <property type="entry name" value="Phosphorylase Kinase, domain 1"/>
    <property type="match status" value="1"/>
</dbReference>
<evidence type="ECO:0000256" key="1">
    <source>
        <dbReference type="ARBA" id="ARBA00012513"/>
    </source>
</evidence>
<reference evidence="13 14" key="1">
    <citation type="submission" date="2018-12" db="EMBL/GenBank/DDBJ databases">
        <title>Glycomyces sp. YIM 121974 draft genome.</title>
        <authorList>
            <person name="Li Q."/>
        </authorList>
    </citation>
    <scope>NUCLEOTIDE SEQUENCE [LARGE SCALE GENOMIC DNA]</scope>
    <source>
        <strain evidence="13 14">YIM 121974</strain>
    </source>
</reference>
<dbReference type="SUPFAM" id="SSF56112">
    <property type="entry name" value="Protein kinase-like (PK-like)"/>
    <property type="match status" value="1"/>
</dbReference>
<dbReference type="InterPro" id="IPR013783">
    <property type="entry name" value="Ig-like_fold"/>
</dbReference>
<dbReference type="CDD" id="cd14014">
    <property type="entry name" value="STKc_PknB_like"/>
    <property type="match status" value="1"/>
</dbReference>
<feature type="region of interest" description="Disordered" evidence="9">
    <location>
        <begin position="390"/>
        <end position="424"/>
    </location>
</feature>
<keyword evidence="10" id="KW-0472">Membrane</keyword>
<feature type="region of interest" description="Disordered" evidence="9">
    <location>
        <begin position="438"/>
        <end position="459"/>
    </location>
</feature>
<dbReference type="InterPro" id="IPR003961">
    <property type="entry name" value="FN3_dom"/>
</dbReference>
<feature type="domain" description="Fibronectin type-III" evidence="12">
    <location>
        <begin position="507"/>
        <end position="599"/>
    </location>
</feature>
<gene>
    <name evidence="13" type="ORF">EIW28_04735</name>
</gene>
<dbReference type="Proteomes" id="UP000277256">
    <property type="component" value="Unassembled WGS sequence"/>
</dbReference>
<keyword evidence="5" id="KW-0418">Kinase</keyword>
<keyword evidence="7" id="KW-0378">Hydrolase</keyword>
<dbReference type="SMART" id="SM00060">
    <property type="entry name" value="FN3"/>
    <property type="match status" value="1"/>
</dbReference>
<dbReference type="InterPro" id="IPR036116">
    <property type="entry name" value="FN3_sf"/>
</dbReference>
<keyword evidence="4" id="KW-0547">Nucleotide-binding</keyword>
<keyword evidence="2" id="KW-0723">Serine/threonine-protein kinase</keyword>
<feature type="domain" description="Protein kinase" evidence="11">
    <location>
        <begin position="11"/>
        <end position="269"/>
    </location>
</feature>
<feature type="compositionally biased region" description="Pro residues" evidence="9">
    <location>
        <begin position="394"/>
        <end position="410"/>
    </location>
</feature>
<feature type="transmembrane region" description="Helical" evidence="10">
    <location>
        <begin position="466"/>
        <end position="489"/>
    </location>
</feature>
<sequence>MSLPTPAIPGFRDFEMVAHGSTAFVYRAVQERLDRTVAVKVLLVDDDMTTADSVEKELEATVAVSNHPHIVSIIDTGHTEAGHPFIVMEYCEGGSYSAILKANGPLPVPDVIDVGVKIGQALQAAHNADILHRDVKPQNILRGQYGPALADFGIARTPAALAATAAIDKLTPLHASPEALLRQAQTAASDLFSLASSMWHLLAGFAPFANPEGGTDPDTHRQRVTSDVPPPKLPRDDVPDWLEGLLVRSLSRDPARRPASCEAFAEELQRGMYGGGVGKAAAPSVIGDVSNEETVYRPEVASRGTRVPLDPFAPVVPPMPHSEYGNTLGSTAGGMTGGGTDGFASQLGHPVDPRYAQQLGGAPVSAAPFSGAPMSAQPFSGAPASAAPHIAPYSAPPQAPVSMQPPPTPWTPQASPMQQHAAPPQEQVFAPPVIGRDGAKQRKTKAYKPAKQVQPKQKDPRSLKGYVVLGLAISVVLGLVMTLWLWLLVPNKGAEDLDQAETDGQNAPTGLVIESWNNGEVTLSWTAPEGATASLKYFVFAQRVGDEKAEVLDEAGTSETTYTVAGFVPDDDYCFQVSAMWDINHVPMSEPVCTADLGE</sequence>
<dbReference type="GO" id="GO:0016798">
    <property type="term" value="F:hydrolase activity, acting on glycosyl bonds"/>
    <property type="evidence" value="ECO:0007669"/>
    <property type="project" value="UniProtKB-KW"/>
</dbReference>
<evidence type="ECO:0000256" key="10">
    <source>
        <dbReference type="SAM" id="Phobius"/>
    </source>
</evidence>
<dbReference type="PANTHER" id="PTHR43289">
    <property type="entry name" value="MITOGEN-ACTIVATED PROTEIN KINASE KINASE KINASE 20-RELATED"/>
    <property type="match status" value="1"/>
</dbReference>
<dbReference type="InterPro" id="IPR000719">
    <property type="entry name" value="Prot_kinase_dom"/>
</dbReference>
<evidence type="ECO:0000313" key="14">
    <source>
        <dbReference type="Proteomes" id="UP000277256"/>
    </source>
</evidence>
<dbReference type="Gene3D" id="2.60.40.10">
    <property type="entry name" value="Immunoglobulins"/>
    <property type="match status" value="1"/>
</dbReference>
<dbReference type="EC" id="2.7.11.1" evidence="1"/>
<evidence type="ECO:0000256" key="5">
    <source>
        <dbReference type="ARBA" id="ARBA00022777"/>
    </source>
</evidence>
<proteinExistence type="predicted"/>
<evidence type="ECO:0000256" key="7">
    <source>
        <dbReference type="ARBA" id="ARBA00023295"/>
    </source>
</evidence>
<dbReference type="SUPFAM" id="SSF49265">
    <property type="entry name" value="Fibronectin type III"/>
    <property type="match status" value="1"/>
</dbReference>
<name>A0A426V599_9ACTN</name>
<protein>
    <recommendedName>
        <fullName evidence="1">non-specific serine/threonine protein kinase</fullName>
        <ecNumber evidence="1">2.7.11.1</ecNumber>
    </recommendedName>
</protein>
<dbReference type="SMART" id="SM00220">
    <property type="entry name" value="S_TKc"/>
    <property type="match status" value="1"/>
</dbReference>
<keyword evidence="6" id="KW-0067">ATP-binding</keyword>
<dbReference type="GO" id="GO:0000272">
    <property type="term" value="P:polysaccharide catabolic process"/>
    <property type="evidence" value="ECO:0007669"/>
    <property type="project" value="UniProtKB-KW"/>
</dbReference>
<evidence type="ECO:0000259" key="12">
    <source>
        <dbReference type="PROSITE" id="PS50853"/>
    </source>
</evidence>
<dbReference type="InterPro" id="IPR011009">
    <property type="entry name" value="Kinase-like_dom_sf"/>
</dbReference>
<dbReference type="PANTHER" id="PTHR43289:SF6">
    <property type="entry name" value="SERINE_THREONINE-PROTEIN KINASE NEKL-3"/>
    <property type="match status" value="1"/>
</dbReference>
<keyword evidence="14" id="KW-1185">Reference proteome</keyword>
<evidence type="ECO:0000259" key="11">
    <source>
        <dbReference type="PROSITE" id="PS50011"/>
    </source>
</evidence>
<keyword evidence="8" id="KW-0119">Carbohydrate metabolism</keyword>
<accession>A0A426V599</accession>
<dbReference type="GO" id="GO:0005524">
    <property type="term" value="F:ATP binding"/>
    <property type="evidence" value="ECO:0007669"/>
    <property type="project" value="UniProtKB-KW"/>
</dbReference>
<keyword evidence="7" id="KW-0326">Glycosidase</keyword>
<dbReference type="Pfam" id="PF00041">
    <property type="entry name" value="fn3"/>
    <property type="match status" value="1"/>
</dbReference>
<evidence type="ECO:0000313" key="13">
    <source>
        <dbReference type="EMBL" id="RRS02046.1"/>
    </source>
</evidence>
<keyword evidence="10" id="KW-0812">Transmembrane</keyword>
<evidence type="ECO:0000256" key="6">
    <source>
        <dbReference type="ARBA" id="ARBA00022840"/>
    </source>
</evidence>
<dbReference type="Gene3D" id="1.10.510.10">
    <property type="entry name" value="Transferase(Phosphotransferase) domain 1"/>
    <property type="match status" value="1"/>
</dbReference>
<dbReference type="Pfam" id="PF00069">
    <property type="entry name" value="Pkinase"/>
    <property type="match status" value="1"/>
</dbReference>
<evidence type="ECO:0000256" key="8">
    <source>
        <dbReference type="ARBA" id="ARBA00023326"/>
    </source>
</evidence>
<feature type="region of interest" description="Disordered" evidence="9">
    <location>
        <begin position="210"/>
        <end position="237"/>
    </location>
</feature>
<evidence type="ECO:0000256" key="4">
    <source>
        <dbReference type="ARBA" id="ARBA00022741"/>
    </source>
</evidence>
<dbReference type="RefSeq" id="WP_125246521.1">
    <property type="nucleotide sequence ID" value="NZ_RSEB01000001.1"/>
</dbReference>
<evidence type="ECO:0000256" key="3">
    <source>
        <dbReference type="ARBA" id="ARBA00022679"/>
    </source>
</evidence>
<keyword evidence="8" id="KW-0624">Polysaccharide degradation</keyword>
<dbReference type="PROSITE" id="PS50853">
    <property type="entry name" value="FN3"/>
    <property type="match status" value="1"/>
</dbReference>
<dbReference type="EMBL" id="RSEB01000001">
    <property type="protein sequence ID" value="RRS02046.1"/>
    <property type="molecule type" value="Genomic_DNA"/>
</dbReference>
<evidence type="ECO:0000256" key="9">
    <source>
        <dbReference type="SAM" id="MobiDB-lite"/>
    </source>
</evidence>
<dbReference type="GO" id="GO:0004674">
    <property type="term" value="F:protein serine/threonine kinase activity"/>
    <property type="evidence" value="ECO:0007669"/>
    <property type="project" value="UniProtKB-KW"/>
</dbReference>
<dbReference type="CDD" id="cd00063">
    <property type="entry name" value="FN3"/>
    <property type="match status" value="1"/>
</dbReference>
<keyword evidence="3" id="KW-0808">Transferase</keyword>